<name>A0A843WJ18_COLES</name>
<reference evidence="2" key="1">
    <citation type="submission" date="2017-07" db="EMBL/GenBank/DDBJ databases">
        <title>Taro Niue Genome Assembly and Annotation.</title>
        <authorList>
            <person name="Atibalentja N."/>
            <person name="Keating K."/>
            <person name="Fields C.J."/>
        </authorList>
    </citation>
    <scope>NUCLEOTIDE SEQUENCE</scope>
    <source>
        <strain evidence="2">Niue_2</strain>
        <tissue evidence="2">Leaf</tissue>
    </source>
</reference>
<gene>
    <name evidence="2" type="ORF">Taro_037363</name>
</gene>
<evidence type="ECO:0000256" key="1">
    <source>
        <dbReference type="SAM" id="MobiDB-lite"/>
    </source>
</evidence>
<dbReference type="AlphaFoldDB" id="A0A843WJ18"/>
<organism evidence="2 3">
    <name type="scientific">Colocasia esculenta</name>
    <name type="common">Wild taro</name>
    <name type="synonym">Arum esculentum</name>
    <dbReference type="NCBI Taxonomy" id="4460"/>
    <lineage>
        <taxon>Eukaryota</taxon>
        <taxon>Viridiplantae</taxon>
        <taxon>Streptophyta</taxon>
        <taxon>Embryophyta</taxon>
        <taxon>Tracheophyta</taxon>
        <taxon>Spermatophyta</taxon>
        <taxon>Magnoliopsida</taxon>
        <taxon>Liliopsida</taxon>
        <taxon>Araceae</taxon>
        <taxon>Aroideae</taxon>
        <taxon>Colocasieae</taxon>
        <taxon>Colocasia</taxon>
    </lineage>
</organism>
<feature type="non-terminal residue" evidence="2">
    <location>
        <position position="1"/>
    </location>
</feature>
<evidence type="ECO:0000313" key="2">
    <source>
        <dbReference type="EMBL" id="MQM04555.1"/>
    </source>
</evidence>
<dbReference type="EMBL" id="NMUH01003241">
    <property type="protein sequence ID" value="MQM04555.1"/>
    <property type="molecule type" value="Genomic_DNA"/>
</dbReference>
<feature type="region of interest" description="Disordered" evidence="1">
    <location>
        <begin position="1"/>
        <end position="21"/>
    </location>
</feature>
<proteinExistence type="predicted"/>
<dbReference type="Proteomes" id="UP000652761">
    <property type="component" value="Unassembled WGS sequence"/>
</dbReference>
<sequence length="118" mass="13566">ECKTRPLGHWPRPQGRNGEARRDRVCVATRLTVTFLSRRGWLSRSCRTVYRRCDCFSDRLDRCLVCQNGLVGCQVRTALTRPGQPSRSCFPVFEVRLLNSDRARTGRRRRGGSRPPCS</sequence>
<comment type="caution">
    <text evidence="2">The sequence shown here is derived from an EMBL/GenBank/DDBJ whole genome shotgun (WGS) entry which is preliminary data.</text>
</comment>
<accession>A0A843WJ18</accession>
<keyword evidence="3" id="KW-1185">Reference proteome</keyword>
<protein>
    <submittedName>
        <fullName evidence="2">Uncharacterized protein</fullName>
    </submittedName>
</protein>
<evidence type="ECO:0000313" key="3">
    <source>
        <dbReference type="Proteomes" id="UP000652761"/>
    </source>
</evidence>